<dbReference type="PANTHER" id="PTHR44329">
    <property type="entry name" value="SERINE/THREONINE-PROTEIN KINASE TNNI3K-RELATED"/>
    <property type="match status" value="1"/>
</dbReference>
<dbReference type="Gene3D" id="1.10.510.10">
    <property type="entry name" value="Transferase(Phosphotransferase) domain 1"/>
    <property type="match status" value="1"/>
</dbReference>
<keyword evidence="2" id="KW-0808">Transferase</keyword>
<dbReference type="PANTHER" id="PTHR44329:SF214">
    <property type="entry name" value="PROTEIN KINASE DOMAIN-CONTAINING PROTEIN"/>
    <property type="match status" value="1"/>
</dbReference>
<keyword evidence="2" id="KW-0418">Kinase</keyword>
<dbReference type="InterPro" id="IPR000719">
    <property type="entry name" value="Prot_kinase_dom"/>
</dbReference>
<dbReference type="AlphaFoldDB" id="A0AAD4E8U2"/>
<organism evidence="2 3">
    <name type="scientific">Suillus fuscotomentosus</name>
    <dbReference type="NCBI Taxonomy" id="1912939"/>
    <lineage>
        <taxon>Eukaryota</taxon>
        <taxon>Fungi</taxon>
        <taxon>Dikarya</taxon>
        <taxon>Basidiomycota</taxon>
        <taxon>Agaricomycotina</taxon>
        <taxon>Agaricomycetes</taxon>
        <taxon>Agaricomycetidae</taxon>
        <taxon>Boletales</taxon>
        <taxon>Suillineae</taxon>
        <taxon>Suillaceae</taxon>
        <taxon>Suillus</taxon>
    </lineage>
</organism>
<dbReference type="EMBL" id="JABBWK010000020">
    <property type="protein sequence ID" value="KAG1901746.1"/>
    <property type="molecule type" value="Genomic_DNA"/>
</dbReference>
<dbReference type="GO" id="GO:0005524">
    <property type="term" value="F:ATP binding"/>
    <property type="evidence" value="ECO:0007669"/>
    <property type="project" value="InterPro"/>
</dbReference>
<protein>
    <submittedName>
        <fullName evidence="2">Kinase-like domain-containing protein</fullName>
    </submittedName>
</protein>
<dbReference type="InterPro" id="IPR011009">
    <property type="entry name" value="Kinase-like_dom_sf"/>
</dbReference>
<dbReference type="PROSITE" id="PS50011">
    <property type="entry name" value="PROTEIN_KINASE_DOM"/>
    <property type="match status" value="1"/>
</dbReference>
<proteinExistence type="predicted"/>
<dbReference type="RefSeq" id="XP_041227321.1">
    <property type="nucleotide sequence ID" value="XM_041364970.1"/>
</dbReference>
<evidence type="ECO:0000313" key="3">
    <source>
        <dbReference type="Proteomes" id="UP001195769"/>
    </source>
</evidence>
<feature type="domain" description="Protein kinase" evidence="1">
    <location>
        <begin position="18"/>
        <end position="294"/>
    </location>
</feature>
<gene>
    <name evidence="2" type="ORF">F5891DRAFT_1144267</name>
</gene>
<name>A0AAD4E8U2_9AGAM</name>
<evidence type="ECO:0000313" key="2">
    <source>
        <dbReference type="EMBL" id="KAG1901746.1"/>
    </source>
</evidence>
<keyword evidence="3" id="KW-1185">Reference proteome</keyword>
<evidence type="ECO:0000259" key="1">
    <source>
        <dbReference type="PROSITE" id="PS50011"/>
    </source>
</evidence>
<sequence>MSSDLLFTLPNLTDHIITPNGSYPQPGAFGNVRQCVWRSDLSTELEVAVKTIHVPRERRKEIVHHDLIIWGQLNHENIARLFGVTSGFGDPATSISMVSVWFPNGTLTTFLSSQHDAFNHRQQLGLLQDIAAGVLYLHTSEVVRGNLSGNNVLIDSRGKACLTDFGLSTVCEGLVQRAVYIGCPGAIRWAAPELIIGAGQHSTFESDIYSFGSIMLQVLSGELPWSEVVAEHLIIKKLTDGKIPKRPPSVSQKHWAFIRRCWSPSPRNSAHPSSRPSAFQIDNFLKTTQTHVWRSHDSTLRSAVGSMIRRITTRIVSLVIRPRNRGAPRLLDGAITRPAAIPRNTEPSSNKDVPTLSEYTISDAFAHDGTRNQDFDVENSNKHPIIRQNIDTYQHSSLNSANTSTHLKKAKPQAFEGDLVNQIIRFHDFAVATGGFRDIWHCDHHLAGSEKVQVAVQVIHLDPAQPELRTKLLRRYKK</sequence>
<accession>A0AAD4E8U2</accession>
<dbReference type="InterPro" id="IPR001245">
    <property type="entry name" value="Ser-Thr/Tyr_kinase_cat_dom"/>
</dbReference>
<comment type="caution">
    <text evidence="2">The sequence shown here is derived from an EMBL/GenBank/DDBJ whole genome shotgun (WGS) entry which is preliminary data.</text>
</comment>
<dbReference type="GeneID" id="64659268"/>
<dbReference type="GO" id="GO:0004674">
    <property type="term" value="F:protein serine/threonine kinase activity"/>
    <property type="evidence" value="ECO:0007669"/>
    <property type="project" value="TreeGrafter"/>
</dbReference>
<dbReference type="InterPro" id="IPR051681">
    <property type="entry name" value="Ser/Thr_Kinases-Pseudokinases"/>
</dbReference>
<dbReference type="Pfam" id="PF07714">
    <property type="entry name" value="PK_Tyr_Ser-Thr"/>
    <property type="match status" value="1"/>
</dbReference>
<dbReference type="SUPFAM" id="SSF56112">
    <property type="entry name" value="Protein kinase-like (PK-like)"/>
    <property type="match status" value="1"/>
</dbReference>
<dbReference type="Proteomes" id="UP001195769">
    <property type="component" value="Unassembled WGS sequence"/>
</dbReference>
<reference evidence="2" key="1">
    <citation type="journal article" date="2020" name="New Phytol.">
        <title>Comparative genomics reveals dynamic genome evolution in host specialist ectomycorrhizal fungi.</title>
        <authorList>
            <person name="Lofgren L.A."/>
            <person name="Nguyen N.H."/>
            <person name="Vilgalys R."/>
            <person name="Ruytinx J."/>
            <person name="Liao H.L."/>
            <person name="Branco S."/>
            <person name="Kuo A."/>
            <person name="LaButti K."/>
            <person name="Lipzen A."/>
            <person name="Andreopoulos W."/>
            <person name="Pangilinan J."/>
            <person name="Riley R."/>
            <person name="Hundley H."/>
            <person name="Na H."/>
            <person name="Barry K."/>
            <person name="Grigoriev I.V."/>
            <person name="Stajich J.E."/>
            <person name="Kennedy P.G."/>
        </authorList>
    </citation>
    <scope>NUCLEOTIDE SEQUENCE</scope>
    <source>
        <strain evidence="2">FC203</strain>
    </source>
</reference>